<dbReference type="SMART" id="SM00448">
    <property type="entry name" value="REC"/>
    <property type="match status" value="1"/>
</dbReference>
<evidence type="ECO:0000256" key="17">
    <source>
        <dbReference type="SAM" id="MobiDB-lite"/>
    </source>
</evidence>
<evidence type="ECO:0000256" key="8">
    <source>
        <dbReference type="ARBA" id="ARBA00023012"/>
    </source>
</evidence>
<dbReference type="Proteomes" id="UP000316476">
    <property type="component" value="Unassembled WGS sequence"/>
</dbReference>
<dbReference type="SUPFAM" id="SSF46689">
    <property type="entry name" value="Homeodomain-like"/>
    <property type="match status" value="1"/>
</dbReference>
<dbReference type="Pfam" id="PF00072">
    <property type="entry name" value="Response_reg"/>
    <property type="match status" value="1"/>
</dbReference>
<dbReference type="GO" id="GO:0006355">
    <property type="term" value="P:regulation of DNA-templated transcription"/>
    <property type="evidence" value="ECO:0007669"/>
    <property type="project" value="InterPro"/>
</dbReference>
<sequence length="513" mass="56374">MTSGLASTETQSAPQSKWCKPMPNLLVIDDDRTILTFAERCLAPIADVTTASSAEAGLQELRKGDFDAVLLDIQLPDQNGLAVYCEIRDHDRRIPVIFMTIEAASGTAIEAMQLGAFDYIAKPLSAEPLRDLVERAIEQRQISSVPVAISADESDEQSNGELFIGRSPAMLSVFKSIGKVSKQNVPILVRGESGTGKELVARALYQYSHRSDETFLAVNCAALPDNLLESELFGHEKGAFTGAESRRIGKFEQCNGGTLFLDEIGDMAPSVQAKVLRVLQEQRFERVGGNKELTTDVRIIAATNRPLEQMVDDGDYREDLLYRLNGVTIELPPLRERLSDVPALIHFFLVQAKQEFNKPDLEGLSPEAVDLLTQYQWPGNVRQLRAVIRRAVLDAVMPVITAEGFPSEIRRVASPEGQSSATDQGGGDAGSTLQPGRALPDLVSRLLKEKSTSLYSEAMEYMERFVIAEVLRHTDGNQSQAAEILGITRGKLRDRINSYNITLKADVQVDAVD</sequence>
<dbReference type="PANTHER" id="PTHR32071">
    <property type="entry name" value="TRANSCRIPTIONAL REGULATORY PROTEIN"/>
    <property type="match status" value="1"/>
</dbReference>
<evidence type="ECO:0000256" key="2">
    <source>
        <dbReference type="ARBA" id="ARBA00019059"/>
    </source>
</evidence>
<evidence type="ECO:0000313" key="21">
    <source>
        <dbReference type="Proteomes" id="UP000316476"/>
    </source>
</evidence>
<dbReference type="Pfam" id="PF00158">
    <property type="entry name" value="Sigma54_activat"/>
    <property type="match status" value="1"/>
</dbReference>
<proteinExistence type="predicted"/>
<evidence type="ECO:0000256" key="5">
    <source>
        <dbReference type="ARBA" id="ARBA00022553"/>
    </source>
</evidence>
<dbReference type="PROSITE" id="PS00688">
    <property type="entry name" value="SIGMA54_INTERACT_3"/>
    <property type="match status" value="1"/>
</dbReference>
<evidence type="ECO:0000259" key="18">
    <source>
        <dbReference type="PROSITE" id="PS50045"/>
    </source>
</evidence>
<dbReference type="Gene3D" id="1.10.8.60">
    <property type="match status" value="1"/>
</dbReference>
<dbReference type="PANTHER" id="PTHR32071:SF95">
    <property type="entry name" value="DNA-BINDING TRANSCRIPTIONAL REGULATOR NTRC"/>
    <property type="match status" value="1"/>
</dbReference>
<organism evidence="20 21">
    <name type="scientific">Crateriforma conspicua</name>
    <dbReference type="NCBI Taxonomy" id="2527996"/>
    <lineage>
        <taxon>Bacteria</taxon>
        <taxon>Pseudomonadati</taxon>
        <taxon>Planctomycetota</taxon>
        <taxon>Planctomycetia</taxon>
        <taxon>Planctomycetales</taxon>
        <taxon>Planctomycetaceae</taxon>
        <taxon>Crateriforma</taxon>
    </lineage>
</organism>
<dbReference type="EMBL" id="SJPZ01000001">
    <property type="protein sequence ID" value="TWU67131.1"/>
    <property type="molecule type" value="Genomic_DNA"/>
</dbReference>
<dbReference type="PRINTS" id="PR01590">
    <property type="entry name" value="HTHFIS"/>
</dbReference>
<evidence type="ECO:0000259" key="19">
    <source>
        <dbReference type="PROSITE" id="PS50110"/>
    </source>
</evidence>
<evidence type="ECO:0000256" key="7">
    <source>
        <dbReference type="ARBA" id="ARBA00022840"/>
    </source>
</evidence>
<dbReference type="Pfam" id="PF25601">
    <property type="entry name" value="AAA_lid_14"/>
    <property type="match status" value="1"/>
</dbReference>
<keyword evidence="7" id="KW-0067">ATP-binding</keyword>
<dbReference type="InterPro" id="IPR009057">
    <property type="entry name" value="Homeodomain-like_sf"/>
</dbReference>
<evidence type="ECO:0000256" key="3">
    <source>
        <dbReference type="ARBA" id="ARBA00022490"/>
    </source>
</evidence>
<comment type="subcellular location">
    <subcellularLocation>
        <location evidence="1">Cytoplasm</location>
    </subcellularLocation>
</comment>
<evidence type="ECO:0000256" key="16">
    <source>
        <dbReference type="PROSITE-ProRule" id="PRU00169"/>
    </source>
</evidence>
<dbReference type="GO" id="GO:0005737">
    <property type="term" value="C:cytoplasm"/>
    <property type="evidence" value="ECO:0007669"/>
    <property type="project" value="UniProtKB-SubCell"/>
</dbReference>
<evidence type="ECO:0000256" key="9">
    <source>
        <dbReference type="ARBA" id="ARBA00023015"/>
    </source>
</evidence>
<keyword evidence="13" id="KW-0535">Nitrogen fixation</keyword>
<dbReference type="CDD" id="cd00009">
    <property type="entry name" value="AAA"/>
    <property type="match status" value="1"/>
</dbReference>
<evidence type="ECO:0000256" key="6">
    <source>
        <dbReference type="ARBA" id="ARBA00022741"/>
    </source>
</evidence>
<dbReference type="AlphaFoldDB" id="A0A5C6FXD6"/>
<feature type="region of interest" description="Disordered" evidence="17">
    <location>
        <begin position="411"/>
        <end position="436"/>
    </location>
</feature>
<keyword evidence="11" id="KW-0010">Activator</keyword>
<evidence type="ECO:0000256" key="1">
    <source>
        <dbReference type="ARBA" id="ARBA00004496"/>
    </source>
</evidence>
<dbReference type="InterPro" id="IPR011006">
    <property type="entry name" value="CheY-like_superfamily"/>
</dbReference>
<reference evidence="20 21" key="1">
    <citation type="submission" date="2019-02" db="EMBL/GenBank/DDBJ databases">
        <title>Deep-cultivation of Planctomycetes and their phenomic and genomic characterization uncovers novel biology.</title>
        <authorList>
            <person name="Wiegand S."/>
            <person name="Jogler M."/>
            <person name="Boedeker C."/>
            <person name="Pinto D."/>
            <person name="Vollmers J."/>
            <person name="Rivas-Marin E."/>
            <person name="Kohn T."/>
            <person name="Peeters S.H."/>
            <person name="Heuer A."/>
            <person name="Rast P."/>
            <person name="Oberbeckmann S."/>
            <person name="Bunk B."/>
            <person name="Jeske O."/>
            <person name="Meyerdierks A."/>
            <person name="Storesund J.E."/>
            <person name="Kallscheuer N."/>
            <person name="Luecker S."/>
            <person name="Lage O.M."/>
            <person name="Pohl T."/>
            <person name="Merkel B.J."/>
            <person name="Hornburger P."/>
            <person name="Mueller R.-W."/>
            <person name="Bruemmer F."/>
            <person name="Labrenz M."/>
            <person name="Spormann A.M."/>
            <person name="Op Den Camp H."/>
            <person name="Overmann J."/>
            <person name="Amann R."/>
            <person name="Jetten M.S.M."/>
            <person name="Mascher T."/>
            <person name="Medema M.H."/>
            <person name="Devos D.P."/>
            <person name="Kaster A.-K."/>
            <person name="Ovreas L."/>
            <person name="Rohde M."/>
            <person name="Galperin M.Y."/>
            <person name="Jogler C."/>
        </authorList>
    </citation>
    <scope>NUCLEOTIDE SEQUENCE [LARGE SCALE GENOMIC DNA]</scope>
    <source>
        <strain evidence="20 21">V7</strain>
    </source>
</reference>
<dbReference type="SUPFAM" id="SSF52172">
    <property type="entry name" value="CheY-like"/>
    <property type="match status" value="1"/>
</dbReference>
<keyword evidence="9" id="KW-0805">Transcription regulation</keyword>
<dbReference type="Pfam" id="PF02954">
    <property type="entry name" value="HTH_8"/>
    <property type="match status" value="1"/>
</dbReference>
<dbReference type="GO" id="GO:0000160">
    <property type="term" value="P:phosphorelay signal transduction system"/>
    <property type="evidence" value="ECO:0007669"/>
    <property type="project" value="UniProtKB-KW"/>
</dbReference>
<feature type="modified residue" description="4-aspartylphosphate" evidence="16">
    <location>
        <position position="72"/>
    </location>
</feature>
<dbReference type="Gene3D" id="3.40.50.2300">
    <property type="match status" value="1"/>
</dbReference>
<evidence type="ECO:0000256" key="14">
    <source>
        <dbReference type="ARBA" id="ARBA00029881"/>
    </source>
</evidence>
<dbReference type="InterPro" id="IPR025944">
    <property type="entry name" value="Sigma_54_int_dom_CS"/>
</dbReference>
<dbReference type="SUPFAM" id="SSF52540">
    <property type="entry name" value="P-loop containing nucleoside triphosphate hydrolases"/>
    <property type="match status" value="1"/>
</dbReference>
<evidence type="ECO:0000256" key="11">
    <source>
        <dbReference type="ARBA" id="ARBA00023159"/>
    </source>
</evidence>
<dbReference type="PROSITE" id="PS50045">
    <property type="entry name" value="SIGMA54_INTERACT_4"/>
    <property type="match status" value="1"/>
</dbReference>
<accession>A0A5C6FXD6</accession>
<dbReference type="InterPro" id="IPR058031">
    <property type="entry name" value="AAA_lid_NorR"/>
</dbReference>
<evidence type="ECO:0000256" key="10">
    <source>
        <dbReference type="ARBA" id="ARBA00023125"/>
    </source>
</evidence>
<dbReference type="PROSITE" id="PS00675">
    <property type="entry name" value="SIGMA54_INTERACT_1"/>
    <property type="match status" value="1"/>
</dbReference>
<dbReference type="InterPro" id="IPR027417">
    <property type="entry name" value="P-loop_NTPase"/>
</dbReference>
<evidence type="ECO:0000256" key="13">
    <source>
        <dbReference type="ARBA" id="ARBA00023231"/>
    </source>
</evidence>
<name>A0A5C6FXD6_9PLAN</name>
<evidence type="ECO:0000256" key="12">
    <source>
        <dbReference type="ARBA" id="ARBA00023163"/>
    </source>
</evidence>
<keyword evidence="6" id="KW-0547">Nucleotide-binding</keyword>
<keyword evidence="10" id="KW-0238">DNA-binding</keyword>
<keyword evidence="4" id="KW-0678">Repressor</keyword>
<dbReference type="FunFam" id="3.40.50.300:FF:000006">
    <property type="entry name" value="DNA-binding transcriptional regulator NtrC"/>
    <property type="match status" value="1"/>
</dbReference>
<keyword evidence="3" id="KW-0963">Cytoplasm</keyword>
<dbReference type="InterPro" id="IPR025662">
    <property type="entry name" value="Sigma_54_int_dom_ATP-bd_1"/>
</dbReference>
<dbReference type="GO" id="GO:0005524">
    <property type="term" value="F:ATP binding"/>
    <property type="evidence" value="ECO:0007669"/>
    <property type="project" value="UniProtKB-KW"/>
</dbReference>
<dbReference type="InterPro" id="IPR002078">
    <property type="entry name" value="Sigma_54_int"/>
</dbReference>
<evidence type="ECO:0000256" key="4">
    <source>
        <dbReference type="ARBA" id="ARBA00022491"/>
    </source>
</evidence>
<keyword evidence="5 16" id="KW-0597">Phosphoprotein</keyword>
<keyword evidence="8" id="KW-0902">Two-component regulatory system</keyword>
<dbReference type="CDD" id="cd00156">
    <property type="entry name" value="REC"/>
    <property type="match status" value="1"/>
</dbReference>
<dbReference type="GO" id="GO:0043565">
    <property type="term" value="F:sequence-specific DNA binding"/>
    <property type="evidence" value="ECO:0007669"/>
    <property type="project" value="InterPro"/>
</dbReference>
<dbReference type="SMART" id="SM00382">
    <property type="entry name" value="AAA"/>
    <property type="match status" value="1"/>
</dbReference>
<feature type="domain" description="Sigma-54 factor interaction" evidence="18">
    <location>
        <begin position="163"/>
        <end position="393"/>
    </location>
</feature>
<dbReference type="InterPro" id="IPR002197">
    <property type="entry name" value="HTH_Fis"/>
</dbReference>
<gene>
    <name evidence="20" type="primary">glnG</name>
    <name evidence="20" type="ORF">V7x_27040</name>
</gene>
<feature type="domain" description="Response regulatory" evidence="19">
    <location>
        <begin position="24"/>
        <end position="137"/>
    </location>
</feature>
<evidence type="ECO:0000313" key="20">
    <source>
        <dbReference type="EMBL" id="TWU67131.1"/>
    </source>
</evidence>
<dbReference type="PROSITE" id="PS50110">
    <property type="entry name" value="RESPONSE_REGULATORY"/>
    <property type="match status" value="1"/>
</dbReference>
<dbReference type="InterPro" id="IPR001789">
    <property type="entry name" value="Sig_transdc_resp-reg_receiver"/>
</dbReference>
<dbReference type="InterPro" id="IPR003593">
    <property type="entry name" value="AAA+_ATPase"/>
</dbReference>
<evidence type="ECO:0000256" key="15">
    <source>
        <dbReference type="ARBA" id="ARBA00031910"/>
    </source>
</evidence>
<protein>
    <recommendedName>
        <fullName evidence="2">DNA-binding transcriptional regulator NtrC</fullName>
    </recommendedName>
    <alternativeName>
        <fullName evidence="14">Nitrogen regulation protein NR(I)</fullName>
    </alternativeName>
    <alternativeName>
        <fullName evidence="15">Nitrogen regulator I</fullName>
    </alternativeName>
</protein>
<comment type="caution">
    <text evidence="20">The sequence shown here is derived from an EMBL/GenBank/DDBJ whole genome shotgun (WGS) entry which is preliminary data.</text>
</comment>
<dbReference type="Gene3D" id="1.10.10.60">
    <property type="entry name" value="Homeodomain-like"/>
    <property type="match status" value="1"/>
</dbReference>
<dbReference type="Gene3D" id="3.40.50.300">
    <property type="entry name" value="P-loop containing nucleotide triphosphate hydrolases"/>
    <property type="match status" value="1"/>
</dbReference>
<keyword evidence="12" id="KW-0804">Transcription</keyword>